<organism evidence="1 2">
    <name type="scientific">Pseudolycoriella hygida</name>
    <dbReference type="NCBI Taxonomy" id="35572"/>
    <lineage>
        <taxon>Eukaryota</taxon>
        <taxon>Metazoa</taxon>
        <taxon>Ecdysozoa</taxon>
        <taxon>Arthropoda</taxon>
        <taxon>Hexapoda</taxon>
        <taxon>Insecta</taxon>
        <taxon>Pterygota</taxon>
        <taxon>Neoptera</taxon>
        <taxon>Endopterygota</taxon>
        <taxon>Diptera</taxon>
        <taxon>Nematocera</taxon>
        <taxon>Sciaroidea</taxon>
        <taxon>Sciaridae</taxon>
        <taxon>Pseudolycoriella</taxon>
    </lineage>
</organism>
<reference evidence="1" key="1">
    <citation type="submission" date="2022-07" db="EMBL/GenBank/DDBJ databases">
        <authorList>
            <person name="Trinca V."/>
            <person name="Uliana J.V.C."/>
            <person name="Torres T.T."/>
            <person name="Ward R.J."/>
            <person name="Monesi N."/>
        </authorList>
    </citation>
    <scope>NUCLEOTIDE SEQUENCE</scope>
    <source>
        <strain evidence="1">HSMRA1968</strain>
        <tissue evidence="1">Whole embryos</tissue>
    </source>
</reference>
<sequence>MKLMSHVLINTMDYVLDWWKLTGDL</sequence>
<dbReference type="EMBL" id="WJQU01000002">
    <property type="protein sequence ID" value="KAJ6641922.1"/>
    <property type="molecule type" value="Genomic_DNA"/>
</dbReference>
<proteinExistence type="predicted"/>
<dbReference type="AlphaFoldDB" id="A0A9Q0S1H0"/>
<keyword evidence="2" id="KW-1185">Reference proteome</keyword>
<comment type="caution">
    <text evidence="1">The sequence shown here is derived from an EMBL/GenBank/DDBJ whole genome shotgun (WGS) entry which is preliminary data.</text>
</comment>
<evidence type="ECO:0000313" key="2">
    <source>
        <dbReference type="Proteomes" id="UP001151699"/>
    </source>
</evidence>
<gene>
    <name evidence="1" type="ORF">Bhyg_06867</name>
</gene>
<evidence type="ECO:0000313" key="1">
    <source>
        <dbReference type="EMBL" id="KAJ6641922.1"/>
    </source>
</evidence>
<name>A0A9Q0S1H0_9DIPT</name>
<dbReference type="Proteomes" id="UP001151699">
    <property type="component" value="Chromosome B"/>
</dbReference>
<protein>
    <submittedName>
        <fullName evidence="1">Uncharacterized protein</fullName>
    </submittedName>
</protein>
<accession>A0A9Q0S1H0</accession>